<feature type="compositionally biased region" description="Basic and acidic residues" evidence="14">
    <location>
        <begin position="1"/>
        <end position="20"/>
    </location>
</feature>
<dbReference type="InterPro" id="IPR027417">
    <property type="entry name" value="P-loop_NTPase"/>
</dbReference>
<dbReference type="GO" id="GO:0003723">
    <property type="term" value="F:RNA binding"/>
    <property type="evidence" value="ECO:0007669"/>
    <property type="project" value="UniProtKB-KW"/>
</dbReference>
<evidence type="ECO:0000259" key="17">
    <source>
        <dbReference type="PROSITE" id="PS51195"/>
    </source>
</evidence>
<feature type="compositionally biased region" description="Acidic residues" evidence="14">
    <location>
        <begin position="403"/>
        <end position="415"/>
    </location>
</feature>
<evidence type="ECO:0000256" key="1">
    <source>
        <dbReference type="ARBA" id="ARBA00003706"/>
    </source>
</evidence>
<dbReference type="PROSITE" id="PS51194">
    <property type="entry name" value="HELICASE_CTER"/>
    <property type="match status" value="1"/>
</dbReference>
<protein>
    <recommendedName>
        <fullName evidence="3">RNA helicase</fullName>
        <ecNumber evidence="3">3.6.4.13</ecNumber>
    </recommendedName>
</protein>
<evidence type="ECO:0000259" key="15">
    <source>
        <dbReference type="PROSITE" id="PS51192"/>
    </source>
</evidence>
<evidence type="ECO:0000256" key="11">
    <source>
        <dbReference type="ARBA" id="ARBA00038041"/>
    </source>
</evidence>
<dbReference type="Proteomes" id="UP001303373">
    <property type="component" value="Chromosome 14"/>
</dbReference>
<accession>A0AAQ3RED2</accession>
<evidence type="ECO:0000256" key="12">
    <source>
        <dbReference type="ARBA" id="ARBA00047984"/>
    </source>
</evidence>
<dbReference type="CDD" id="cd18787">
    <property type="entry name" value="SF2_C_DEAD"/>
    <property type="match status" value="1"/>
</dbReference>
<evidence type="ECO:0000256" key="3">
    <source>
        <dbReference type="ARBA" id="ARBA00012552"/>
    </source>
</evidence>
<dbReference type="InterPro" id="IPR014014">
    <property type="entry name" value="RNA_helicase_DEAD_Q_motif"/>
</dbReference>
<proteinExistence type="inferred from homology"/>
<sequence length="665" mass="73785">MKRKLTDAEGAEELKGEKQEKKVKKEKRNTAAPVPANFADLGLDARLLKAVSTEKFAKPTLVQARAIPIAVEGKDVLARAKTGTGKTLAFALPILNAILRRKAASKGSKRTSALILVPTKELATQITATLTKFSTFCAQDIRSENITKKEDAAVTRARLGEKPDVVIATPSRASQWINSNDLKLDELAHLVIDEADLVLNYGYEEDLEAIAAALPAGVQKIFTSATLRTEVDTLTGLFFKDKSAQPTVLDLSTEEADEQTKLAQYVLKTAEQDKFLLIYTIFKLQLIKGKVIMFVADIDRCYRVKLFLEQFGIRSCVLNSELPVNSRLHVVEEFNRGVYDIIIAADENEVIGDESSKRKRRKTKKQLEREAEKKAEKKVEPADDEAATGGEATETQELNGDGEVAEGDEDKDESEPQQSAPAATQKRSTRTDREYGVSRGIDFRNVACVLNFDLPTTSASYTHRIGRTARAGQTGMALSFYIPPSEYRKHKPTSIESSQYDETVLEAIKKEQGANGAEVAEWAFDMAKLEGFRYRLADALRAVTRIAVREARTKELRHELIKSEKLKRHFEENPDELKHLRHDTESHAARQQPHLKHIPDYLLPAGGQAAVKADVGFVGIRKDDGKANRLRKARAFNKGRGKGRIAQGKGLDPLKSLNARGRGKK</sequence>
<feature type="region of interest" description="Disordered" evidence="14">
    <location>
        <begin position="1"/>
        <end position="31"/>
    </location>
</feature>
<evidence type="ECO:0000256" key="10">
    <source>
        <dbReference type="ARBA" id="ARBA00023242"/>
    </source>
</evidence>
<dbReference type="PANTHER" id="PTHR47959">
    <property type="entry name" value="ATP-DEPENDENT RNA HELICASE RHLE-RELATED"/>
    <property type="match status" value="1"/>
</dbReference>
<dbReference type="Gene3D" id="3.40.50.300">
    <property type="entry name" value="P-loop containing nucleotide triphosphate hydrolases"/>
    <property type="match status" value="2"/>
</dbReference>
<evidence type="ECO:0000256" key="9">
    <source>
        <dbReference type="ARBA" id="ARBA00022884"/>
    </source>
</evidence>
<dbReference type="CDD" id="cd17961">
    <property type="entry name" value="DEADc_DDX56"/>
    <property type="match status" value="1"/>
</dbReference>
<keyword evidence="19" id="KW-1185">Reference proteome</keyword>
<keyword evidence="5" id="KW-0547">Nucleotide-binding</keyword>
<feature type="domain" description="Helicase ATP-binding" evidence="15">
    <location>
        <begin position="67"/>
        <end position="245"/>
    </location>
</feature>
<dbReference type="GO" id="GO:0005829">
    <property type="term" value="C:cytosol"/>
    <property type="evidence" value="ECO:0007669"/>
    <property type="project" value="TreeGrafter"/>
</dbReference>
<keyword evidence="9" id="KW-0694">RNA-binding</keyword>
<dbReference type="InterPro" id="IPR011545">
    <property type="entry name" value="DEAD/DEAH_box_helicase_dom"/>
</dbReference>
<keyword evidence="7" id="KW-0347">Helicase</keyword>
<feature type="domain" description="DEAD-box RNA helicase Q" evidence="17">
    <location>
        <begin position="36"/>
        <end position="64"/>
    </location>
</feature>
<evidence type="ECO:0000256" key="5">
    <source>
        <dbReference type="ARBA" id="ARBA00022741"/>
    </source>
</evidence>
<dbReference type="Pfam" id="PF00270">
    <property type="entry name" value="DEAD"/>
    <property type="match status" value="1"/>
</dbReference>
<dbReference type="InterPro" id="IPR014001">
    <property type="entry name" value="Helicase_ATP-bd"/>
</dbReference>
<name>A0AAQ3RED2_9PEZI</name>
<evidence type="ECO:0000256" key="2">
    <source>
        <dbReference type="ARBA" id="ARBA00004123"/>
    </source>
</evidence>
<feature type="domain" description="Helicase C-terminal" evidence="16">
    <location>
        <begin position="337"/>
        <end position="527"/>
    </location>
</feature>
<dbReference type="GO" id="GO:0016787">
    <property type="term" value="F:hydrolase activity"/>
    <property type="evidence" value="ECO:0007669"/>
    <property type="project" value="UniProtKB-KW"/>
</dbReference>
<feature type="region of interest" description="Disordered" evidence="14">
    <location>
        <begin position="353"/>
        <end position="433"/>
    </location>
</feature>
<comment type="catalytic activity">
    <reaction evidence="12">
        <text>ATP + H2O = ADP + phosphate + H(+)</text>
        <dbReference type="Rhea" id="RHEA:13065"/>
        <dbReference type="ChEBI" id="CHEBI:15377"/>
        <dbReference type="ChEBI" id="CHEBI:15378"/>
        <dbReference type="ChEBI" id="CHEBI:30616"/>
        <dbReference type="ChEBI" id="CHEBI:43474"/>
        <dbReference type="ChEBI" id="CHEBI:456216"/>
        <dbReference type="EC" id="3.6.4.13"/>
    </reaction>
</comment>
<dbReference type="GO" id="GO:0042254">
    <property type="term" value="P:ribosome biogenesis"/>
    <property type="evidence" value="ECO:0007669"/>
    <property type="project" value="UniProtKB-KW"/>
</dbReference>
<dbReference type="EC" id="3.6.4.13" evidence="3"/>
<dbReference type="SMART" id="SM00490">
    <property type="entry name" value="HELICc"/>
    <property type="match status" value="1"/>
</dbReference>
<keyword evidence="4" id="KW-0690">Ribosome biogenesis</keyword>
<evidence type="ECO:0000256" key="7">
    <source>
        <dbReference type="ARBA" id="ARBA00022806"/>
    </source>
</evidence>
<dbReference type="GO" id="GO:0005524">
    <property type="term" value="F:ATP binding"/>
    <property type="evidence" value="ECO:0007669"/>
    <property type="project" value="UniProtKB-KW"/>
</dbReference>
<gene>
    <name evidence="18" type="ORF">R9X50_00792100</name>
</gene>
<dbReference type="Pfam" id="PF00271">
    <property type="entry name" value="Helicase_C"/>
    <property type="match status" value="2"/>
</dbReference>
<organism evidence="18 19">
    <name type="scientific">Acrodontium crateriforme</name>
    <dbReference type="NCBI Taxonomy" id="150365"/>
    <lineage>
        <taxon>Eukaryota</taxon>
        <taxon>Fungi</taxon>
        <taxon>Dikarya</taxon>
        <taxon>Ascomycota</taxon>
        <taxon>Pezizomycotina</taxon>
        <taxon>Dothideomycetes</taxon>
        <taxon>Dothideomycetidae</taxon>
        <taxon>Mycosphaerellales</taxon>
        <taxon>Teratosphaeriaceae</taxon>
        <taxon>Acrodontium</taxon>
    </lineage>
</organism>
<dbReference type="PROSITE" id="PS51192">
    <property type="entry name" value="HELICASE_ATP_BIND_1"/>
    <property type="match status" value="1"/>
</dbReference>
<dbReference type="SMART" id="SM00487">
    <property type="entry name" value="DEXDc"/>
    <property type="match status" value="1"/>
</dbReference>
<dbReference type="PANTHER" id="PTHR47959:SF21">
    <property type="entry name" value="DEAD-BOX HELICASE 56"/>
    <property type="match status" value="1"/>
</dbReference>
<feature type="compositionally biased region" description="Polar residues" evidence="14">
    <location>
        <begin position="416"/>
        <end position="426"/>
    </location>
</feature>
<evidence type="ECO:0000259" key="16">
    <source>
        <dbReference type="PROSITE" id="PS51194"/>
    </source>
</evidence>
<keyword evidence="6" id="KW-0378">Hydrolase</keyword>
<dbReference type="EMBL" id="CP138593">
    <property type="protein sequence ID" value="WPH05023.1"/>
    <property type="molecule type" value="Genomic_DNA"/>
</dbReference>
<dbReference type="GO" id="GO:0003724">
    <property type="term" value="F:RNA helicase activity"/>
    <property type="evidence" value="ECO:0007669"/>
    <property type="project" value="UniProtKB-EC"/>
</dbReference>
<evidence type="ECO:0000256" key="8">
    <source>
        <dbReference type="ARBA" id="ARBA00022840"/>
    </source>
</evidence>
<dbReference type="SUPFAM" id="SSF52540">
    <property type="entry name" value="P-loop containing nucleoside triphosphate hydrolases"/>
    <property type="match status" value="2"/>
</dbReference>
<feature type="short sequence motif" description="Q motif" evidence="13">
    <location>
        <begin position="36"/>
        <end position="64"/>
    </location>
</feature>
<feature type="region of interest" description="Disordered" evidence="14">
    <location>
        <begin position="638"/>
        <end position="665"/>
    </location>
</feature>
<keyword evidence="8" id="KW-0067">ATP-binding</keyword>
<dbReference type="AlphaFoldDB" id="A0AAQ3RED2"/>
<dbReference type="PROSITE" id="PS51195">
    <property type="entry name" value="Q_MOTIF"/>
    <property type="match status" value="1"/>
</dbReference>
<evidence type="ECO:0000313" key="19">
    <source>
        <dbReference type="Proteomes" id="UP001303373"/>
    </source>
</evidence>
<evidence type="ECO:0000256" key="6">
    <source>
        <dbReference type="ARBA" id="ARBA00022801"/>
    </source>
</evidence>
<dbReference type="InterPro" id="IPR050079">
    <property type="entry name" value="DEAD_box_RNA_helicase"/>
</dbReference>
<dbReference type="GO" id="GO:0010467">
    <property type="term" value="P:gene expression"/>
    <property type="evidence" value="ECO:0007669"/>
    <property type="project" value="UniProtKB-ARBA"/>
</dbReference>
<evidence type="ECO:0000313" key="18">
    <source>
        <dbReference type="EMBL" id="WPH05023.1"/>
    </source>
</evidence>
<evidence type="ECO:0000256" key="13">
    <source>
        <dbReference type="PROSITE-ProRule" id="PRU00552"/>
    </source>
</evidence>
<feature type="compositionally biased region" description="Basic and acidic residues" evidence="14">
    <location>
        <begin position="365"/>
        <end position="381"/>
    </location>
</feature>
<comment type="similarity">
    <text evidence="11">Belongs to the DEAD box helicase family. DDX56/DBP9 subfamily.</text>
</comment>
<keyword evidence="10" id="KW-0539">Nucleus</keyword>
<reference evidence="18 19" key="1">
    <citation type="submission" date="2023-11" db="EMBL/GenBank/DDBJ databases">
        <title>An acidophilic fungus is an integral part of prey digestion in a carnivorous sundew plant.</title>
        <authorList>
            <person name="Tsai I.J."/>
        </authorList>
    </citation>
    <scope>NUCLEOTIDE SEQUENCE [LARGE SCALE GENOMIC DNA]</scope>
    <source>
        <strain evidence="18">169a</strain>
    </source>
</reference>
<dbReference type="GO" id="GO:0005634">
    <property type="term" value="C:nucleus"/>
    <property type="evidence" value="ECO:0007669"/>
    <property type="project" value="UniProtKB-SubCell"/>
</dbReference>
<evidence type="ECO:0000256" key="14">
    <source>
        <dbReference type="SAM" id="MobiDB-lite"/>
    </source>
</evidence>
<evidence type="ECO:0000256" key="4">
    <source>
        <dbReference type="ARBA" id="ARBA00022517"/>
    </source>
</evidence>
<comment type="function">
    <text evidence="1">ATP-binding RNA helicase involved in the biogenesis of 60S ribosomal subunits and is required for the normal formation of 25S and 5.8S rRNAs.</text>
</comment>
<dbReference type="InterPro" id="IPR001650">
    <property type="entry name" value="Helicase_C-like"/>
</dbReference>
<comment type="subcellular location">
    <subcellularLocation>
        <location evidence="2">Nucleus</location>
    </subcellularLocation>
</comment>